<protein>
    <recommendedName>
        <fullName evidence="3">HAT C-terminal dimerisation domain-containing protein</fullName>
    </recommendedName>
</protein>
<proteinExistence type="predicted"/>
<reference evidence="1" key="1">
    <citation type="journal article" date="2021" name="Nat. Commun.">
        <title>Genetic determinants of endophytism in the Arabidopsis root mycobiome.</title>
        <authorList>
            <person name="Mesny F."/>
            <person name="Miyauchi S."/>
            <person name="Thiergart T."/>
            <person name="Pickel B."/>
            <person name="Atanasova L."/>
            <person name="Karlsson M."/>
            <person name="Huettel B."/>
            <person name="Barry K.W."/>
            <person name="Haridas S."/>
            <person name="Chen C."/>
            <person name="Bauer D."/>
            <person name="Andreopoulos W."/>
            <person name="Pangilinan J."/>
            <person name="LaButti K."/>
            <person name="Riley R."/>
            <person name="Lipzen A."/>
            <person name="Clum A."/>
            <person name="Drula E."/>
            <person name="Henrissat B."/>
            <person name="Kohler A."/>
            <person name="Grigoriev I.V."/>
            <person name="Martin F.M."/>
            <person name="Hacquard S."/>
        </authorList>
    </citation>
    <scope>NUCLEOTIDE SEQUENCE</scope>
    <source>
        <strain evidence="1">MPI-SDFR-AT-0068</strain>
    </source>
</reference>
<comment type="caution">
    <text evidence="1">The sequence shown here is derived from an EMBL/GenBank/DDBJ whole genome shotgun (WGS) entry which is preliminary data.</text>
</comment>
<evidence type="ECO:0000313" key="1">
    <source>
        <dbReference type="EMBL" id="KAH7235317.1"/>
    </source>
</evidence>
<dbReference type="EMBL" id="JAGPXF010000007">
    <property type="protein sequence ID" value="KAH7235317.1"/>
    <property type="molecule type" value="Genomic_DNA"/>
</dbReference>
<organism evidence="1 2">
    <name type="scientific">Fusarium tricinctum</name>
    <dbReference type="NCBI Taxonomy" id="61284"/>
    <lineage>
        <taxon>Eukaryota</taxon>
        <taxon>Fungi</taxon>
        <taxon>Dikarya</taxon>
        <taxon>Ascomycota</taxon>
        <taxon>Pezizomycotina</taxon>
        <taxon>Sordariomycetes</taxon>
        <taxon>Hypocreomycetidae</taxon>
        <taxon>Hypocreales</taxon>
        <taxon>Nectriaceae</taxon>
        <taxon>Fusarium</taxon>
        <taxon>Fusarium tricinctum species complex</taxon>
    </lineage>
</organism>
<gene>
    <name evidence="1" type="ORF">BKA59DRAFT_484675</name>
</gene>
<evidence type="ECO:0000313" key="2">
    <source>
        <dbReference type="Proteomes" id="UP000813427"/>
    </source>
</evidence>
<sequence>MASDCERQFSLAKLTLTSQRLSMGADTLEHVQCGIEKGINQIKQINFELEGCQSNQLRGQS</sequence>
<name>A0A8K0W7N2_9HYPO</name>
<keyword evidence="2" id="KW-1185">Reference proteome</keyword>
<dbReference type="OrthoDB" id="5078122at2759"/>
<dbReference type="Proteomes" id="UP000813427">
    <property type="component" value="Unassembled WGS sequence"/>
</dbReference>
<accession>A0A8K0W7N2</accession>
<dbReference type="AlphaFoldDB" id="A0A8K0W7N2"/>
<evidence type="ECO:0008006" key="3">
    <source>
        <dbReference type="Google" id="ProtNLM"/>
    </source>
</evidence>